<evidence type="ECO:0000313" key="10">
    <source>
        <dbReference type="Proteomes" id="UP001500320"/>
    </source>
</evidence>
<dbReference type="EMBL" id="BAAAUT010000022">
    <property type="protein sequence ID" value="GAA3137563.1"/>
    <property type="molecule type" value="Genomic_DNA"/>
</dbReference>
<accession>A0ABP6N696</accession>
<name>A0ABP6N696_9ACTN</name>
<evidence type="ECO:0000256" key="8">
    <source>
        <dbReference type="HAMAP-Rule" id="MF_01255"/>
    </source>
</evidence>
<comment type="catalytic activity">
    <reaction evidence="7 8">
        <text>(2S)-4-acetamido-2-aminobutanoate = L-ectoine + H2O</text>
        <dbReference type="Rhea" id="RHEA:17281"/>
        <dbReference type="ChEBI" id="CHEBI:15377"/>
        <dbReference type="ChEBI" id="CHEBI:58515"/>
        <dbReference type="ChEBI" id="CHEBI:58929"/>
        <dbReference type="EC" id="4.2.1.108"/>
    </reaction>
</comment>
<dbReference type="EC" id="4.2.1.108" evidence="3 8"/>
<dbReference type="NCBIfam" id="NF009806">
    <property type="entry name" value="PRK13290.1"/>
    <property type="match status" value="1"/>
</dbReference>
<dbReference type="InterPro" id="IPR010462">
    <property type="entry name" value="Ectoine_synth"/>
</dbReference>
<dbReference type="PANTHER" id="PTHR39289:SF1">
    <property type="entry name" value="L-ECTOINE SYNTHASE"/>
    <property type="match status" value="1"/>
</dbReference>
<comment type="pathway">
    <text evidence="1 8">Amine and polyamine biosynthesis; ectoine biosynthesis; L-ectoine from L-aspartate 4-semialdehyde: step 3/3.</text>
</comment>
<dbReference type="Pfam" id="PF06339">
    <property type="entry name" value="Ectoine_synth"/>
    <property type="match status" value="1"/>
</dbReference>
<dbReference type="Gene3D" id="2.60.120.10">
    <property type="entry name" value="Jelly Rolls"/>
    <property type="match status" value="1"/>
</dbReference>
<comment type="caution">
    <text evidence="9">The sequence shown here is derived from an EMBL/GenBank/DDBJ whole genome shotgun (WGS) entry which is preliminary data.</text>
</comment>
<evidence type="ECO:0000313" key="9">
    <source>
        <dbReference type="EMBL" id="GAA3137563.1"/>
    </source>
</evidence>
<dbReference type="HAMAP" id="MF_01255">
    <property type="entry name" value="Ectoine_synth"/>
    <property type="match status" value="1"/>
</dbReference>
<dbReference type="InterPro" id="IPR014710">
    <property type="entry name" value="RmlC-like_jellyroll"/>
</dbReference>
<dbReference type="RefSeq" id="WP_344859932.1">
    <property type="nucleotide sequence ID" value="NZ_BAAAUT010000022.1"/>
</dbReference>
<dbReference type="CDD" id="cd06978">
    <property type="entry name" value="cupin_EctC"/>
    <property type="match status" value="1"/>
</dbReference>
<evidence type="ECO:0000256" key="3">
    <source>
        <dbReference type="ARBA" id="ARBA00013192"/>
    </source>
</evidence>
<evidence type="ECO:0000256" key="2">
    <source>
        <dbReference type="ARBA" id="ARBA00009637"/>
    </source>
</evidence>
<dbReference type="InterPro" id="IPR011051">
    <property type="entry name" value="RmlC_Cupin_sf"/>
</dbReference>
<keyword evidence="5 8" id="KW-0456">Lyase</keyword>
<evidence type="ECO:0000256" key="5">
    <source>
        <dbReference type="ARBA" id="ARBA00023239"/>
    </source>
</evidence>
<dbReference type="SUPFAM" id="SSF51182">
    <property type="entry name" value="RmlC-like cupins"/>
    <property type="match status" value="1"/>
</dbReference>
<evidence type="ECO:0000256" key="4">
    <source>
        <dbReference type="ARBA" id="ARBA00019707"/>
    </source>
</evidence>
<evidence type="ECO:0000256" key="6">
    <source>
        <dbReference type="ARBA" id="ARBA00033271"/>
    </source>
</evidence>
<comment type="function">
    <text evidence="8">Catalyzes the circularization of gamma-N-acetyl-alpha,gamma-diaminobutyric acid (ADABA) to ectoine (1,4,5,6-tetrahydro-2-methyl-4-pyrimidine carboxylic acid), which is an excellent osmoprotectant.</text>
</comment>
<dbReference type="PANTHER" id="PTHR39289">
    <property type="match status" value="1"/>
</dbReference>
<gene>
    <name evidence="8" type="primary">ectC</name>
    <name evidence="9" type="ORF">GCM10010466_30590</name>
</gene>
<evidence type="ECO:0000256" key="1">
    <source>
        <dbReference type="ARBA" id="ARBA00005181"/>
    </source>
</evidence>
<dbReference type="Proteomes" id="UP001500320">
    <property type="component" value="Unassembled WGS sequence"/>
</dbReference>
<sequence>MIVRSLDDVTGTDRDVRTPTWRSRRLVLAEEKAGFSLHDTVLYAGTETTMWYAHHVEAVYCVEGTGELVDHDNGDKHLIAPGTMYLLDGHEHHTLRARTDLRMVCVFNPPCTGREVHDENGAYPLLSETGA</sequence>
<keyword evidence="10" id="KW-1185">Reference proteome</keyword>
<organism evidence="9 10">
    <name type="scientific">Planomonospora alba</name>
    <dbReference type="NCBI Taxonomy" id="161354"/>
    <lineage>
        <taxon>Bacteria</taxon>
        <taxon>Bacillati</taxon>
        <taxon>Actinomycetota</taxon>
        <taxon>Actinomycetes</taxon>
        <taxon>Streptosporangiales</taxon>
        <taxon>Streptosporangiaceae</taxon>
        <taxon>Planomonospora</taxon>
    </lineage>
</organism>
<protein>
    <recommendedName>
        <fullName evidence="4 8">L-ectoine synthase</fullName>
        <ecNumber evidence="3 8">4.2.1.108</ecNumber>
    </recommendedName>
    <alternativeName>
        <fullName evidence="6 8">N-acetyldiaminobutyrate dehydratase</fullName>
    </alternativeName>
</protein>
<comment type="similarity">
    <text evidence="2 8">Belongs to the ectoine synthase family.</text>
</comment>
<evidence type="ECO:0000256" key="7">
    <source>
        <dbReference type="ARBA" id="ARBA00048714"/>
    </source>
</evidence>
<proteinExistence type="inferred from homology"/>
<reference evidence="10" key="1">
    <citation type="journal article" date="2019" name="Int. J. Syst. Evol. Microbiol.">
        <title>The Global Catalogue of Microorganisms (GCM) 10K type strain sequencing project: providing services to taxonomists for standard genome sequencing and annotation.</title>
        <authorList>
            <consortium name="The Broad Institute Genomics Platform"/>
            <consortium name="The Broad Institute Genome Sequencing Center for Infectious Disease"/>
            <person name="Wu L."/>
            <person name="Ma J."/>
        </authorList>
    </citation>
    <scope>NUCLEOTIDE SEQUENCE [LARGE SCALE GENOMIC DNA]</scope>
    <source>
        <strain evidence="10">JCM 9373</strain>
    </source>
</reference>